<dbReference type="EMBL" id="LR796439">
    <property type="protein sequence ID" value="CAB4144849.1"/>
    <property type="molecule type" value="Genomic_DNA"/>
</dbReference>
<organism evidence="4">
    <name type="scientific">uncultured Caudovirales phage</name>
    <dbReference type="NCBI Taxonomy" id="2100421"/>
    <lineage>
        <taxon>Viruses</taxon>
        <taxon>Duplodnaviria</taxon>
        <taxon>Heunggongvirae</taxon>
        <taxon>Uroviricota</taxon>
        <taxon>Caudoviricetes</taxon>
        <taxon>Peduoviridae</taxon>
        <taxon>Maltschvirus</taxon>
        <taxon>Maltschvirus maltsch</taxon>
    </lineage>
</organism>
<sequence length="363" mass="36774">MATRFYLPYTGYTPTVGTGWSAGEGWSYSTATAVVQRSYTTASGDAMTTHTSGIGNTGVPFSLARWVSLLLLPGQSLTGTVVARARVLASRASSGAVVNEKFAMSVHVIRDGVVRHSATGLNVSSRALDNTTLLADEVSASLASYTTVSGDRLVLMLGFSGPDTYGVNYEIRLGSSAASDIATLGSSTDLRPYVEFSQTLTFDTSVNAATGSFTASGQNAQLTALRLPLVGDAGAVVVAGQDAAFSIGKRVAADAGSFVVAGETSGLLATRVIVPDAGAFTLAGQASGLNHGSASQIDAGAFVVDGQDAGFVVGKGVAAGTGVFVVNGQDAALVYSGTPPVTGNGTQCDTLAWMLIDEPGGSW</sequence>
<evidence type="ECO:0000313" key="2">
    <source>
        <dbReference type="EMBL" id="CAB4180376.1"/>
    </source>
</evidence>
<gene>
    <name evidence="2" type="ORF">UFOVP1045_21</name>
    <name evidence="3" type="ORF">UFOVP1194_75</name>
    <name evidence="4" type="ORF">UFOVP1641_71</name>
    <name evidence="1" type="ORF">UFOVP466_74</name>
</gene>
<evidence type="ECO:0000313" key="4">
    <source>
        <dbReference type="EMBL" id="CAB4221834.1"/>
    </source>
</evidence>
<dbReference type="EMBL" id="LR797505">
    <property type="protein sequence ID" value="CAB4221834.1"/>
    <property type="molecule type" value="Genomic_DNA"/>
</dbReference>
<name>A0A6J5T4S4_9CAUD</name>
<proteinExistence type="predicted"/>
<evidence type="ECO:0000313" key="1">
    <source>
        <dbReference type="EMBL" id="CAB4144849.1"/>
    </source>
</evidence>
<evidence type="ECO:0000313" key="3">
    <source>
        <dbReference type="EMBL" id="CAB4190590.1"/>
    </source>
</evidence>
<protein>
    <submittedName>
        <fullName evidence="4">Uncharacterized protein</fullName>
    </submittedName>
</protein>
<dbReference type="EMBL" id="LR796996">
    <property type="protein sequence ID" value="CAB4180376.1"/>
    <property type="molecule type" value="Genomic_DNA"/>
</dbReference>
<reference evidence="4" key="1">
    <citation type="submission" date="2020-05" db="EMBL/GenBank/DDBJ databases">
        <authorList>
            <person name="Chiriac C."/>
            <person name="Salcher M."/>
            <person name="Ghai R."/>
            <person name="Kavagutti S V."/>
        </authorList>
    </citation>
    <scope>NUCLEOTIDE SEQUENCE</scope>
</reference>
<dbReference type="EMBL" id="LR797152">
    <property type="protein sequence ID" value="CAB4190590.1"/>
    <property type="molecule type" value="Genomic_DNA"/>
</dbReference>
<accession>A0A6J5T4S4</accession>